<keyword evidence="2" id="KW-1185">Reference proteome</keyword>
<accession>A0A0E3L7U7</accession>
<dbReference type="GeneID" id="69042828"/>
<name>A0A0E3L7U7_9EURY</name>
<organism evidence="1 2">
    <name type="scientific">Methanosarcina siciliae T4/M</name>
    <dbReference type="NCBI Taxonomy" id="1434120"/>
    <lineage>
        <taxon>Archaea</taxon>
        <taxon>Methanobacteriati</taxon>
        <taxon>Methanobacteriota</taxon>
        <taxon>Stenosarchaea group</taxon>
        <taxon>Methanomicrobia</taxon>
        <taxon>Methanosarcinales</taxon>
        <taxon>Methanosarcinaceae</taxon>
        <taxon>Methanosarcina</taxon>
    </lineage>
</organism>
<evidence type="ECO:0000313" key="2">
    <source>
        <dbReference type="Proteomes" id="UP000033111"/>
    </source>
</evidence>
<sequence length="71" mass="8118">MRYSYGKAFPSPCGEFSFISSGEDLFPGSLRKGHFLTSRKEKMDLTEVIISELVFKLTGSYEVKMGEKHYE</sequence>
<dbReference type="HOGENOM" id="CLU_2730460_0_0_2"/>
<dbReference type="Proteomes" id="UP000033111">
    <property type="component" value="Chromosome"/>
</dbReference>
<dbReference type="PATRIC" id="fig|1434120.4.peg.857"/>
<dbReference type="RefSeq" id="WP_048170073.1">
    <property type="nucleotide sequence ID" value="NZ_CP009506.1"/>
</dbReference>
<dbReference type="AlphaFoldDB" id="A0A0E3L7U7"/>
<dbReference type="KEGG" id="msw:MSSIT_0672"/>
<evidence type="ECO:0000313" key="1">
    <source>
        <dbReference type="EMBL" id="AKB27391.1"/>
    </source>
</evidence>
<reference evidence="1 2" key="1">
    <citation type="submission" date="2014-07" db="EMBL/GenBank/DDBJ databases">
        <title>Methanogenic archaea and the global carbon cycle.</title>
        <authorList>
            <person name="Henriksen J.R."/>
            <person name="Luke J."/>
            <person name="Reinhart S."/>
            <person name="Benedict M.N."/>
            <person name="Youngblut N.D."/>
            <person name="Metcalf M.E."/>
            <person name="Whitaker R.J."/>
            <person name="Metcalf W.W."/>
        </authorList>
    </citation>
    <scope>NUCLEOTIDE SEQUENCE [LARGE SCALE GENOMIC DNA]</scope>
    <source>
        <strain evidence="1 2">T4/M</strain>
    </source>
</reference>
<dbReference type="EMBL" id="CP009506">
    <property type="protein sequence ID" value="AKB27391.1"/>
    <property type="molecule type" value="Genomic_DNA"/>
</dbReference>
<protein>
    <submittedName>
        <fullName evidence="1">Uncharacterized protein</fullName>
    </submittedName>
</protein>
<proteinExistence type="predicted"/>
<gene>
    <name evidence="1" type="ORF">MSSIT_0672</name>
</gene>